<proteinExistence type="inferred from homology"/>
<protein>
    <submittedName>
        <fullName evidence="5">Type VII secretion AAA-ATPase EccA</fullName>
    </submittedName>
</protein>
<dbReference type="Gene3D" id="1.10.8.60">
    <property type="match status" value="1"/>
</dbReference>
<dbReference type="Gene3D" id="3.40.50.300">
    <property type="entry name" value="P-loop containing nucleotide triphosphate hydrolases"/>
    <property type="match status" value="1"/>
</dbReference>
<name>A0A0U0ZUZ8_9MYCO</name>
<dbReference type="GO" id="GO:0016887">
    <property type="term" value="F:ATP hydrolysis activity"/>
    <property type="evidence" value="ECO:0007669"/>
    <property type="project" value="InterPro"/>
</dbReference>
<evidence type="ECO:0000256" key="2">
    <source>
        <dbReference type="ARBA" id="ARBA00022741"/>
    </source>
</evidence>
<dbReference type="AlphaFoldDB" id="A0A0U0ZUZ8"/>
<dbReference type="GO" id="GO:0005524">
    <property type="term" value="F:ATP binding"/>
    <property type="evidence" value="ECO:0007669"/>
    <property type="project" value="UniProtKB-KW"/>
</dbReference>
<evidence type="ECO:0000256" key="3">
    <source>
        <dbReference type="ARBA" id="ARBA00022840"/>
    </source>
</evidence>
<comment type="similarity">
    <text evidence="1">Belongs to the CbxX/CfxQ family.</text>
</comment>
<keyword evidence="2" id="KW-0547">Nucleotide-binding</keyword>
<dbReference type="InterPro" id="IPR050773">
    <property type="entry name" value="CbxX/CfxQ_RuBisCO_ESX"/>
</dbReference>
<dbReference type="InterPro" id="IPR027417">
    <property type="entry name" value="P-loop_NTPase"/>
</dbReference>
<evidence type="ECO:0000313" key="5">
    <source>
        <dbReference type="EMBL" id="CPV70149.1"/>
    </source>
</evidence>
<dbReference type="InterPro" id="IPR000641">
    <property type="entry name" value="CbxX/CfxQ"/>
</dbReference>
<dbReference type="Proteomes" id="UP000045782">
    <property type="component" value="Unassembled WGS sequence"/>
</dbReference>
<reference evidence="5 6" key="1">
    <citation type="submission" date="2015-03" db="EMBL/GenBank/DDBJ databases">
        <authorList>
            <person name="Murphy D."/>
        </authorList>
    </citation>
    <scope>NUCLEOTIDE SEQUENCE [LARGE SCALE GENOMIC DNA]</scope>
    <source>
        <strain evidence="5 6">PAP088</strain>
    </source>
</reference>
<keyword evidence="3" id="KW-0067">ATP-binding</keyword>
<dbReference type="InterPro" id="IPR011990">
    <property type="entry name" value="TPR-like_helical_dom_sf"/>
</dbReference>
<dbReference type="Pfam" id="PF00004">
    <property type="entry name" value="AAA"/>
    <property type="match status" value="1"/>
</dbReference>
<dbReference type="InterPro" id="IPR003593">
    <property type="entry name" value="AAA+_ATPase"/>
</dbReference>
<sequence length="605" mass="66498">MIEPEAMKRLASAIAALEQGNHAAAERDLAYAAEEWPNQCDVHRALAYSRQTRLQVPTEARAIAKIRTALGTFDEMIASIPGGSVEDSFTINWSMPLVPVIFPLATRGQVRAAYASQLVEDKQYDEAFDELKAARNEKLFNKALAGTTAKEIAAVECLLYYRTDRWDDLIRAASALTSAASADELEQVFASLGNAFSGAALAHLGSHDAAQTKLQYSIAGNFSEVSAWASLQLGLSHRTAGDEEAAQKALSAGMQYKTLPELQHAIQHKSVTLRVSTADVIAARESYWDRESEPDIADFQRQSSQEDRAKVLKEALAELEAMDGMDGIKEQVRTLSSEVMFENEQRRRGMNVKPKTRHLIFKGPPGTGKTTIANLIVRLYYGLGVIRNHTLISANRAALVGQVEGESAQKTLARLKEARGGVIFIDEAYEVVQNRGGQTDPFGSEALTTLLEYMDNHRDDIIVIIAGYEAPIERFLGENPGLKSRFAYSLSFTTYSPEEMWRILTGMAKKEGRTVDPSVEDKFKQAVDIMWGTDQRGQRVLDVAGNGRFARNVFEQAQGLSSRRLMTGGADLAELSDEQFLQLQAEDILGATANILKGFGITHVA</sequence>
<dbReference type="PANTHER" id="PTHR43392">
    <property type="entry name" value="AAA-TYPE ATPASE FAMILY PROTEIN / ANKYRIN REPEAT FAMILY PROTEIN"/>
    <property type="match status" value="1"/>
</dbReference>
<dbReference type="EMBL" id="CSWP01000012">
    <property type="protein sequence ID" value="CPV70149.1"/>
    <property type="molecule type" value="Genomic_DNA"/>
</dbReference>
<dbReference type="Gene3D" id="1.25.40.10">
    <property type="entry name" value="Tetratricopeptide repeat domain"/>
    <property type="match status" value="1"/>
</dbReference>
<dbReference type="Pfam" id="PF17866">
    <property type="entry name" value="AAA_lid_6"/>
    <property type="match status" value="1"/>
</dbReference>
<organism evidence="5 6">
    <name type="scientific">Mycobacteroides abscessus</name>
    <dbReference type="NCBI Taxonomy" id="36809"/>
    <lineage>
        <taxon>Bacteria</taxon>
        <taxon>Bacillati</taxon>
        <taxon>Actinomycetota</taxon>
        <taxon>Actinomycetes</taxon>
        <taxon>Mycobacteriales</taxon>
        <taxon>Mycobacteriaceae</taxon>
        <taxon>Mycobacteroides</taxon>
    </lineage>
</organism>
<dbReference type="FunFam" id="3.40.50.300:FF:000216">
    <property type="entry name" value="Type VII secretion ATPase EccA"/>
    <property type="match status" value="1"/>
</dbReference>
<dbReference type="InterPro" id="IPR003959">
    <property type="entry name" value="ATPase_AAA_core"/>
</dbReference>
<dbReference type="RefSeq" id="WP_049233317.1">
    <property type="nucleotide sequence ID" value="NZ_CP014951.1"/>
</dbReference>
<accession>A0A0U0ZUZ8</accession>
<dbReference type="CDD" id="cd00009">
    <property type="entry name" value="AAA"/>
    <property type="match status" value="1"/>
</dbReference>
<dbReference type="InterPro" id="IPR041627">
    <property type="entry name" value="AAA_lid_6"/>
</dbReference>
<dbReference type="SMART" id="SM00382">
    <property type="entry name" value="AAA"/>
    <property type="match status" value="1"/>
</dbReference>
<evidence type="ECO:0000259" key="4">
    <source>
        <dbReference type="SMART" id="SM00382"/>
    </source>
</evidence>
<evidence type="ECO:0000256" key="1">
    <source>
        <dbReference type="ARBA" id="ARBA00010378"/>
    </source>
</evidence>
<gene>
    <name evidence="5" type="primary">eccA1_3</name>
    <name evidence="5" type="ORF">ERS075579_04725</name>
</gene>
<dbReference type="PANTHER" id="PTHR43392:SF2">
    <property type="entry name" value="AAA-TYPE ATPASE FAMILY PROTEIN _ ANKYRIN REPEAT FAMILY PROTEIN"/>
    <property type="match status" value="1"/>
</dbReference>
<dbReference type="Pfam" id="PF21545">
    <property type="entry name" value="T7SS_EccA1_N"/>
    <property type="match status" value="1"/>
</dbReference>
<feature type="domain" description="AAA+ ATPase" evidence="4">
    <location>
        <begin position="355"/>
        <end position="492"/>
    </location>
</feature>
<dbReference type="SUPFAM" id="SSF52540">
    <property type="entry name" value="P-loop containing nucleoside triphosphate hydrolases"/>
    <property type="match status" value="1"/>
</dbReference>
<dbReference type="InterPro" id="IPR049078">
    <property type="entry name" value="T7SS_EccA1-like_N"/>
</dbReference>
<dbReference type="PRINTS" id="PR00819">
    <property type="entry name" value="CBXCFQXSUPER"/>
</dbReference>
<evidence type="ECO:0000313" key="6">
    <source>
        <dbReference type="Proteomes" id="UP000045782"/>
    </source>
</evidence>